<keyword evidence="7" id="KW-1185">Reference proteome</keyword>
<dbReference type="PROSITE" id="PS51384">
    <property type="entry name" value="FAD_FR"/>
    <property type="match status" value="1"/>
</dbReference>
<keyword evidence="3" id="KW-0547">Nucleotide-binding</keyword>
<dbReference type="KEGG" id="nci:NCTC10296_01221"/>
<dbReference type="InterPro" id="IPR017938">
    <property type="entry name" value="Riboflavin_synthase-like_b-brl"/>
</dbReference>
<sequence>MAAPPQAKYTEETVLSVKHHTPKLITFAISRPESYRFSAGQFSRLGFRDGEGFIWRAYSVVSAEYADTLEYFAVLIQGGPMSAKLAGMKEGDTILLDKNATGFLLPERFPDGKDLVMLCTGSGIAPFLSILEQPEIWQRFDRLALAHSVSYADELIFNDRIAALAEHPLIEEHFHKLHFVPVVTRETTEGTLGKRLPELLKNGELAAAFGMQFTPADTRFMICGNPAMVKDTFQALLDMGFAMHRNRVPGQIMMENGF</sequence>
<dbReference type="InterPro" id="IPR001433">
    <property type="entry name" value="OxRdtase_FAD/NAD-bd"/>
</dbReference>
<dbReference type="STRING" id="493.BWD07_06755"/>
<dbReference type="RefSeq" id="WP_085416605.1">
    <property type="nucleotide sequence ID" value="NZ_CAUJPY010000005.1"/>
</dbReference>
<organism evidence="6 7">
    <name type="scientific">Neisseria canis</name>
    <dbReference type="NCBI Taxonomy" id="493"/>
    <lineage>
        <taxon>Bacteria</taxon>
        <taxon>Pseudomonadati</taxon>
        <taxon>Pseudomonadota</taxon>
        <taxon>Betaproteobacteria</taxon>
        <taxon>Neisseriales</taxon>
        <taxon>Neisseriaceae</taxon>
        <taxon>Neisseria</taxon>
    </lineage>
</organism>
<keyword evidence="6" id="KW-0560">Oxidoreductase</keyword>
<comment type="catalytic activity">
    <reaction evidence="4">
        <text>2 reduced [2Fe-2S]-[ferredoxin] + NADP(+) + H(+) = 2 oxidized [2Fe-2S]-[ferredoxin] + NADPH</text>
        <dbReference type="Rhea" id="RHEA:20125"/>
        <dbReference type="Rhea" id="RHEA-COMP:10000"/>
        <dbReference type="Rhea" id="RHEA-COMP:10001"/>
        <dbReference type="ChEBI" id="CHEBI:15378"/>
        <dbReference type="ChEBI" id="CHEBI:33737"/>
        <dbReference type="ChEBI" id="CHEBI:33738"/>
        <dbReference type="ChEBI" id="CHEBI:57783"/>
        <dbReference type="ChEBI" id="CHEBI:58349"/>
        <dbReference type="EC" id="1.18.1.2"/>
    </reaction>
</comment>
<dbReference type="SUPFAM" id="SSF63380">
    <property type="entry name" value="Riboflavin synthase domain-like"/>
    <property type="match status" value="1"/>
</dbReference>
<dbReference type="PANTHER" id="PTHR47878">
    <property type="entry name" value="OXIDOREDUCTASE FAD/NAD(P)-BINDING DOMAIN PROTEIN"/>
    <property type="match status" value="1"/>
</dbReference>
<evidence type="ECO:0000256" key="4">
    <source>
        <dbReference type="ARBA" id="ARBA00047776"/>
    </source>
</evidence>
<dbReference type="InterPro" id="IPR051930">
    <property type="entry name" value="FNR_type-1"/>
</dbReference>
<dbReference type="Proteomes" id="UP000279284">
    <property type="component" value="Chromosome"/>
</dbReference>
<dbReference type="Gene3D" id="3.40.50.80">
    <property type="entry name" value="Nucleotide-binding domain of ferredoxin-NADP reductase (FNR) module"/>
    <property type="match status" value="1"/>
</dbReference>
<dbReference type="SUPFAM" id="SSF52343">
    <property type="entry name" value="Ferredoxin reductase-like, C-terminal NADP-linked domain"/>
    <property type="match status" value="1"/>
</dbReference>
<dbReference type="GO" id="GO:0000166">
    <property type="term" value="F:nucleotide binding"/>
    <property type="evidence" value="ECO:0007669"/>
    <property type="project" value="UniProtKB-KW"/>
</dbReference>
<comment type="similarity">
    <text evidence="1">Belongs to the ferredoxin--NADP reductase type 1 family.</text>
</comment>
<dbReference type="GO" id="GO:0042167">
    <property type="term" value="P:heme catabolic process"/>
    <property type="evidence" value="ECO:0007669"/>
    <property type="project" value="TreeGrafter"/>
</dbReference>
<dbReference type="GO" id="GO:0004324">
    <property type="term" value="F:ferredoxin-NADP+ reductase activity"/>
    <property type="evidence" value="ECO:0007669"/>
    <property type="project" value="UniProtKB-EC"/>
</dbReference>
<dbReference type="PANTHER" id="PTHR47878:SF2">
    <property type="entry name" value="OXIDOREDUCTASE FAD_NAD(P)-BINDING DOMAIN PROTEIN"/>
    <property type="match status" value="1"/>
</dbReference>
<evidence type="ECO:0000256" key="2">
    <source>
        <dbReference type="ARBA" id="ARBA00013223"/>
    </source>
</evidence>
<reference evidence="6 7" key="1">
    <citation type="submission" date="2018-12" db="EMBL/GenBank/DDBJ databases">
        <authorList>
            <consortium name="Pathogen Informatics"/>
        </authorList>
    </citation>
    <scope>NUCLEOTIDE SEQUENCE [LARGE SCALE GENOMIC DNA]</scope>
    <source>
        <strain evidence="6 7">NCTC10296</strain>
    </source>
</reference>
<dbReference type="EC" id="1.18.1.2" evidence="2"/>
<dbReference type="InterPro" id="IPR039261">
    <property type="entry name" value="FNR_nucleotide-bd"/>
</dbReference>
<evidence type="ECO:0000256" key="3">
    <source>
        <dbReference type="ARBA" id="ARBA00022741"/>
    </source>
</evidence>
<accession>A0A1X3CWX4</accession>
<evidence type="ECO:0000259" key="5">
    <source>
        <dbReference type="PROSITE" id="PS51384"/>
    </source>
</evidence>
<dbReference type="GO" id="GO:0034599">
    <property type="term" value="P:cellular response to oxidative stress"/>
    <property type="evidence" value="ECO:0007669"/>
    <property type="project" value="TreeGrafter"/>
</dbReference>
<dbReference type="Gene3D" id="2.40.30.10">
    <property type="entry name" value="Translation factors"/>
    <property type="match status" value="1"/>
</dbReference>
<name>A0A1X3CWX4_9NEIS</name>
<proteinExistence type="inferred from homology"/>
<gene>
    <name evidence="6" type="primary">fpr_1</name>
    <name evidence="6" type="ORF">NCTC10296_01221</name>
</gene>
<dbReference type="OrthoDB" id="9784483at2"/>
<dbReference type="AlphaFoldDB" id="A0A1X3CWX4"/>
<evidence type="ECO:0000313" key="7">
    <source>
        <dbReference type="Proteomes" id="UP000279284"/>
    </source>
</evidence>
<protein>
    <recommendedName>
        <fullName evidence="2">ferredoxin--NADP(+) reductase</fullName>
        <ecNumber evidence="2">1.18.1.2</ecNumber>
    </recommendedName>
</protein>
<evidence type="ECO:0000313" key="6">
    <source>
        <dbReference type="EMBL" id="VEF01186.1"/>
    </source>
</evidence>
<dbReference type="Pfam" id="PF00175">
    <property type="entry name" value="NAD_binding_1"/>
    <property type="match status" value="1"/>
</dbReference>
<dbReference type="InterPro" id="IPR033892">
    <property type="entry name" value="FNR_bac"/>
</dbReference>
<feature type="domain" description="FAD-binding FR-type" evidence="5">
    <location>
        <begin position="7"/>
        <end position="106"/>
    </location>
</feature>
<evidence type="ECO:0000256" key="1">
    <source>
        <dbReference type="ARBA" id="ARBA00008312"/>
    </source>
</evidence>
<dbReference type="EMBL" id="LR134313">
    <property type="protein sequence ID" value="VEF01186.1"/>
    <property type="molecule type" value="Genomic_DNA"/>
</dbReference>
<dbReference type="InterPro" id="IPR017927">
    <property type="entry name" value="FAD-bd_FR_type"/>
</dbReference>
<dbReference type="CDD" id="cd06195">
    <property type="entry name" value="FNR1"/>
    <property type="match status" value="1"/>
</dbReference>